<dbReference type="InterPro" id="IPR006626">
    <property type="entry name" value="PbH1"/>
</dbReference>
<protein>
    <submittedName>
        <fullName evidence="1">Uncharacterized protein</fullName>
    </submittedName>
</protein>
<accession>A0A443IAL8</accession>
<evidence type="ECO:0000313" key="2">
    <source>
        <dbReference type="Proteomes" id="UP000288794"/>
    </source>
</evidence>
<dbReference type="Gene3D" id="2.160.20.10">
    <property type="entry name" value="Single-stranded right-handed beta-helix, Pectin lyase-like"/>
    <property type="match status" value="1"/>
</dbReference>
<organism evidence="1 2">
    <name type="scientific">[Pantoea] beijingensis</name>
    <dbReference type="NCBI Taxonomy" id="1324864"/>
    <lineage>
        <taxon>Bacteria</taxon>
        <taxon>Pseudomonadati</taxon>
        <taxon>Pseudomonadota</taxon>
        <taxon>Gammaproteobacteria</taxon>
        <taxon>Enterobacterales</taxon>
        <taxon>Erwiniaceae</taxon>
        <taxon>Erwinia</taxon>
    </lineage>
</organism>
<dbReference type="InterPro" id="IPR011050">
    <property type="entry name" value="Pectin_lyase_fold/virulence"/>
</dbReference>
<keyword evidence="2" id="KW-1185">Reference proteome</keyword>
<dbReference type="AlphaFoldDB" id="A0A443IAL8"/>
<dbReference type="Proteomes" id="UP000288794">
    <property type="component" value="Unassembled WGS sequence"/>
</dbReference>
<evidence type="ECO:0000313" key="1">
    <source>
        <dbReference type="EMBL" id="RWR01182.1"/>
    </source>
</evidence>
<name>A0A443IAL8_9GAMM</name>
<dbReference type="EMBL" id="JMEE01000039">
    <property type="protein sequence ID" value="RWR01182.1"/>
    <property type="molecule type" value="Genomic_DNA"/>
</dbReference>
<dbReference type="InterPro" id="IPR012334">
    <property type="entry name" value="Pectin_lyas_fold"/>
</dbReference>
<gene>
    <name evidence="1" type="ORF">ED28_14775</name>
</gene>
<dbReference type="SMART" id="SM00710">
    <property type="entry name" value="PbH1"/>
    <property type="match status" value="7"/>
</dbReference>
<dbReference type="RefSeq" id="WP_128178813.1">
    <property type="nucleotide sequence ID" value="NZ_CP071409.1"/>
</dbReference>
<reference evidence="1 2" key="1">
    <citation type="submission" date="2014-04" db="EMBL/GenBank/DDBJ databases">
        <title>Draft genome sequence of Pantoea beijingensis strain LMG 27579, an emerging pathogen to Pleurotus eryngii with potential industrial application.</title>
        <authorList>
            <person name="Xu F."/>
            <person name="Liu Y."/>
            <person name="Wang S."/>
            <person name="Yin Y."/>
            <person name="Ma Y."/>
            <person name="Zhao S."/>
            <person name="Rong C."/>
        </authorList>
    </citation>
    <scope>NUCLEOTIDE SEQUENCE [LARGE SCALE GENOMIC DNA]</scope>
    <source>
        <strain evidence="1 2">LMG 27579</strain>
    </source>
</reference>
<comment type="caution">
    <text evidence="1">The sequence shown here is derived from an EMBL/GenBank/DDBJ whole genome shotgun (WGS) entry which is preliminary data.</text>
</comment>
<proteinExistence type="predicted"/>
<sequence length="849" mass="94360">MKLPRLKWANIAKVDGAARRSALKKSLWALPALPFVFNKAAAAEREPAKISNTEPLHAKDKISEGFSSTSVNGLRQQDGLKFIGQALSVDELKKIVPDLPGQRISLASWHRQGWGGLAYPAGGGTLYSVCNNELKEDGGTIFRVNDKWCWVRDISGEIDAQWFGVTGDGIARAENISTAIDYITHNGGILTFPKGEINFGLLRKRIEYFPGIKKFTIRGQGYETVFTFDNIDPPERKIDKNWVSEPTLILIKGRGTDEFIDSPIIENLTIDYTRQRNGGGTDLATLDECHPTPHSIGAIAIYAIYCRNPVFRNLRFANIYGSGIYCKKSFNPLSENLSFLNVSANQIIDRTGRMDRDNSGGAIFYWACYGGKITNCSAWNTRKYTVNYRSPDNKQELKDTLCGYIGFWCEFSVSRTDRVDLAPPMIDWLNVKGKELDRVSRGVEITNCIIYGYVIGIKGEAAVDISIVNNKVLNCYLPITCSGVRGVVQRNFTDMLGCDNIKCPQGGLEQKRSHLGGMTFTSKSTFNQSLDISHNYVRTRNYPAFTTSRLNLKFLYNYVNVYGKASLFNSVSESDFYGLEVSGNTFVIEDGAEPQDSILSSNETSIFSSNTFDNKSKFSLNFIFLPGNKIWHGITFNDNYFNGPIKLQFKSKALICGNRFIIPRTYTSGVISLHGNGSQLNNNYFTLNSNQEPKSIFISAIDVMIGNNQFYLIDNGKPKTHGVLSFDDSCISPKLQGNRINDDKYGISLAVAGTLIMPHMENNNSDGDGTLLWISKTLKGPVISQMNVFKGGLLGGESEIPEPNSKQNLWENYSPSTGQRITYLNPHPGGREGLVMTNNGWKEFGAIGE</sequence>
<dbReference type="SUPFAM" id="SSF51126">
    <property type="entry name" value="Pectin lyase-like"/>
    <property type="match status" value="1"/>
</dbReference>